<protein>
    <recommendedName>
        <fullName evidence="4">Retrotransposon gag domain-containing protein</fullName>
    </recommendedName>
</protein>
<evidence type="ECO:0000313" key="2">
    <source>
        <dbReference type="EMBL" id="KAH9299715.1"/>
    </source>
</evidence>
<proteinExistence type="predicted"/>
<gene>
    <name evidence="2" type="ORF">KI387_031397</name>
</gene>
<evidence type="ECO:0000256" key="1">
    <source>
        <dbReference type="SAM" id="MobiDB-lite"/>
    </source>
</evidence>
<evidence type="ECO:0008006" key="4">
    <source>
        <dbReference type="Google" id="ProtNLM"/>
    </source>
</evidence>
<evidence type="ECO:0000313" key="3">
    <source>
        <dbReference type="Proteomes" id="UP000824469"/>
    </source>
</evidence>
<dbReference type="PANTHER" id="PTHR33223:SF6">
    <property type="entry name" value="CCHC-TYPE DOMAIN-CONTAINING PROTEIN"/>
    <property type="match status" value="1"/>
</dbReference>
<accession>A0AA38CG69</accession>
<comment type="caution">
    <text evidence="2">The sequence shown here is derived from an EMBL/GenBank/DDBJ whole genome shotgun (WGS) entry which is preliminary data.</text>
</comment>
<feature type="compositionally biased region" description="Polar residues" evidence="1">
    <location>
        <begin position="13"/>
        <end position="77"/>
    </location>
</feature>
<keyword evidence="3" id="KW-1185">Reference proteome</keyword>
<dbReference type="Proteomes" id="UP000824469">
    <property type="component" value="Unassembled WGS sequence"/>
</dbReference>
<dbReference type="EMBL" id="JAHRHJ020000010">
    <property type="protein sequence ID" value="KAH9299715.1"/>
    <property type="molecule type" value="Genomic_DNA"/>
</dbReference>
<dbReference type="PANTHER" id="PTHR33223">
    <property type="entry name" value="CCHC-TYPE DOMAIN-CONTAINING PROTEIN"/>
    <property type="match status" value="1"/>
</dbReference>
<reference evidence="2 3" key="1">
    <citation type="journal article" date="2021" name="Nat. Plants">
        <title>The Taxus genome provides insights into paclitaxel biosynthesis.</title>
        <authorList>
            <person name="Xiong X."/>
            <person name="Gou J."/>
            <person name="Liao Q."/>
            <person name="Li Y."/>
            <person name="Zhou Q."/>
            <person name="Bi G."/>
            <person name="Li C."/>
            <person name="Du R."/>
            <person name="Wang X."/>
            <person name="Sun T."/>
            <person name="Guo L."/>
            <person name="Liang H."/>
            <person name="Lu P."/>
            <person name="Wu Y."/>
            <person name="Zhang Z."/>
            <person name="Ro D.K."/>
            <person name="Shang Y."/>
            <person name="Huang S."/>
            <person name="Yan J."/>
        </authorList>
    </citation>
    <scope>NUCLEOTIDE SEQUENCE [LARGE SCALE GENOMIC DNA]</scope>
    <source>
        <strain evidence="2">Ta-2019</strain>
    </source>
</reference>
<feature type="region of interest" description="Disordered" evidence="1">
    <location>
        <begin position="13"/>
        <end position="92"/>
    </location>
</feature>
<feature type="non-terminal residue" evidence="2">
    <location>
        <position position="424"/>
    </location>
</feature>
<sequence>PLLGLEAYYAQQNRQSSPSLSMWGDNYSTNQLSTQTPRTRYNSSFQTEGLEQLAQTQTEPSGSNNMTLTGESASSPQVLLRPPISRQSDPYSVLDDKYSIHYPRSEQHSQGMYPPVGTLQIQPEFSPQENSPMPSRMENTLRETWQDSNQFMTGYHMPIQHQDIQQTPPRHNIVASPNEVRGLELAQASQNSRFIQTGSSNPPHHPSQVDLLTGIGTLGMTPQYSQQVPTRPTIASTVPPGPVQSNPFLDSTPSYLNMYSKSPQGDMYSSPGVFTQIQGLPYAPANAYITPYQQPVPPPPPQQAPSMVETYAIGTYSEYLKEPLDFTIRSVMLPRPLPDFPKYKGEGDPNAHIKAYATAIRELLPWDGVVAKIFPKTLEGIALNWYYRIPEASIHSFKQLVSEFIKAFDMNKLLRTGIREFLHI</sequence>
<feature type="non-terminal residue" evidence="2">
    <location>
        <position position="1"/>
    </location>
</feature>
<dbReference type="AlphaFoldDB" id="A0AA38CG69"/>
<organism evidence="2 3">
    <name type="scientific">Taxus chinensis</name>
    <name type="common">Chinese yew</name>
    <name type="synonym">Taxus wallichiana var. chinensis</name>
    <dbReference type="NCBI Taxonomy" id="29808"/>
    <lineage>
        <taxon>Eukaryota</taxon>
        <taxon>Viridiplantae</taxon>
        <taxon>Streptophyta</taxon>
        <taxon>Embryophyta</taxon>
        <taxon>Tracheophyta</taxon>
        <taxon>Spermatophyta</taxon>
        <taxon>Pinopsida</taxon>
        <taxon>Pinidae</taxon>
        <taxon>Conifers II</taxon>
        <taxon>Cupressales</taxon>
        <taxon>Taxaceae</taxon>
        <taxon>Taxus</taxon>
    </lineage>
</organism>
<name>A0AA38CG69_TAXCH</name>